<dbReference type="InterPro" id="IPR013083">
    <property type="entry name" value="Znf_RING/FYVE/PHD"/>
</dbReference>
<evidence type="ECO:0000313" key="4">
    <source>
        <dbReference type="EMBL" id="KAF6828133.1"/>
    </source>
</evidence>
<dbReference type="GO" id="GO:0008270">
    <property type="term" value="F:zinc ion binding"/>
    <property type="evidence" value="ECO:0007669"/>
    <property type="project" value="UniProtKB-KW"/>
</dbReference>
<dbReference type="AlphaFoldDB" id="A0A8H6KB80"/>
<keyword evidence="5" id="KW-1185">Reference proteome</keyword>
<dbReference type="EMBL" id="WIGO01000127">
    <property type="protein sequence ID" value="KAF6828133.1"/>
    <property type="molecule type" value="Genomic_DNA"/>
</dbReference>
<keyword evidence="1" id="KW-0479">Metal-binding</keyword>
<protein>
    <recommendedName>
        <fullName evidence="3">RING-type domain-containing protein</fullName>
    </recommendedName>
</protein>
<name>A0A8H6KB80_9PEZI</name>
<comment type="caution">
    <text evidence="4">The sequence shown here is derived from an EMBL/GenBank/DDBJ whole genome shotgun (WGS) entry which is preliminary data.</text>
</comment>
<evidence type="ECO:0000256" key="2">
    <source>
        <dbReference type="SAM" id="MobiDB-lite"/>
    </source>
</evidence>
<evidence type="ECO:0000259" key="3">
    <source>
        <dbReference type="PROSITE" id="PS50089"/>
    </source>
</evidence>
<gene>
    <name evidence="4" type="ORF">CPLU01_08730</name>
</gene>
<feature type="domain" description="RING-type" evidence="3">
    <location>
        <begin position="211"/>
        <end position="235"/>
    </location>
</feature>
<dbReference type="InterPro" id="IPR001841">
    <property type="entry name" value="Znf_RING"/>
</dbReference>
<sequence length="273" mass="30224">MDEVGIILLTLFLFLLILGPLYRPICITYARVKDHRKFHPRTSQFKDARRKLSTVSECTILGREKLDVESNLNQHDTGPEWREEGHGQACGNGYSGGNRRRVCFLYSEFAVTDPFAAGSPICIGPLFVSSNGNATSKGPMRAGPSQPLGSGGDGGVLEESGGQTQSGIGAIRKKFAESRWRARAMQLWKGNTHDTPPDDLPNDDILTLKKCQHAFHAKCLSSWFLIERYDCPVCRSQYWQTREMKTRAAGPPDGIARPPPARITAERLAVPII</sequence>
<evidence type="ECO:0000256" key="1">
    <source>
        <dbReference type="PROSITE-ProRule" id="PRU00175"/>
    </source>
</evidence>
<dbReference type="Gene3D" id="3.30.40.10">
    <property type="entry name" value="Zinc/RING finger domain, C3HC4 (zinc finger)"/>
    <property type="match status" value="1"/>
</dbReference>
<dbReference type="Pfam" id="PF13639">
    <property type="entry name" value="zf-RING_2"/>
    <property type="match status" value="1"/>
</dbReference>
<dbReference type="Proteomes" id="UP000654918">
    <property type="component" value="Unassembled WGS sequence"/>
</dbReference>
<evidence type="ECO:0000313" key="5">
    <source>
        <dbReference type="Proteomes" id="UP000654918"/>
    </source>
</evidence>
<reference evidence="4" key="1">
    <citation type="journal article" date="2020" name="Phytopathology">
        <title>Genome Sequence Resources of Colletotrichum truncatum, C. plurivorum, C. musicola, and C. sojae: Four Species Pathogenic to Soybean (Glycine max).</title>
        <authorList>
            <person name="Rogerio F."/>
            <person name="Boufleur T.R."/>
            <person name="Ciampi-Guillardi M."/>
            <person name="Sukno S.A."/>
            <person name="Thon M.R."/>
            <person name="Massola Junior N.S."/>
            <person name="Baroncelli R."/>
        </authorList>
    </citation>
    <scope>NUCLEOTIDE SEQUENCE</scope>
    <source>
        <strain evidence="4">LFN00145</strain>
    </source>
</reference>
<feature type="region of interest" description="Disordered" evidence="2">
    <location>
        <begin position="135"/>
        <end position="167"/>
    </location>
</feature>
<dbReference type="PROSITE" id="PS50089">
    <property type="entry name" value="ZF_RING_2"/>
    <property type="match status" value="1"/>
</dbReference>
<keyword evidence="1" id="KW-0862">Zinc</keyword>
<keyword evidence="1" id="KW-0863">Zinc-finger</keyword>
<organism evidence="4 5">
    <name type="scientific">Colletotrichum plurivorum</name>
    <dbReference type="NCBI Taxonomy" id="2175906"/>
    <lineage>
        <taxon>Eukaryota</taxon>
        <taxon>Fungi</taxon>
        <taxon>Dikarya</taxon>
        <taxon>Ascomycota</taxon>
        <taxon>Pezizomycotina</taxon>
        <taxon>Sordariomycetes</taxon>
        <taxon>Hypocreomycetidae</taxon>
        <taxon>Glomerellales</taxon>
        <taxon>Glomerellaceae</taxon>
        <taxon>Colletotrichum</taxon>
        <taxon>Colletotrichum orchidearum species complex</taxon>
    </lineage>
</organism>
<dbReference type="SUPFAM" id="SSF57850">
    <property type="entry name" value="RING/U-box"/>
    <property type="match status" value="1"/>
</dbReference>
<accession>A0A8H6KB80</accession>
<proteinExistence type="predicted"/>